<dbReference type="Proteomes" id="UP000814033">
    <property type="component" value="Unassembled WGS sequence"/>
</dbReference>
<evidence type="ECO:0000313" key="2">
    <source>
        <dbReference type="Proteomes" id="UP000814033"/>
    </source>
</evidence>
<name>A0ACB8RK30_9AGAM</name>
<evidence type="ECO:0000313" key="1">
    <source>
        <dbReference type="EMBL" id="KAI0044262.1"/>
    </source>
</evidence>
<sequence length="263" mass="27666">MASLLERMNIDSVGPTRSKPKRVAAAPYTKPPRGDVNGTWQHDLFPTAGGNTLAERLAQPAKGAPPKMNFGNAEKALREATGHAREGLSIRGASTRGNVVDVSGLVKGTTAEDVQAIFKRCGDIIKATVKSDAGEVVVRLTYKFDTDAKKAVDQFNNMVADGRTLTVKIVGGVDAGLSGRMGVSVINAGSVDALLEDNGGSKMRSDSLLADPEARLRAHVLVAPPGADPKDYTQSPRGGRGRGRGARRGGGRRGRPEGRMDVD</sequence>
<gene>
    <name evidence="1" type="ORF">FA95DRAFT_1562455</name>
</gene>
<protein>
    <submittedName>
        <fullName evidence="1">Uncharacterized protein</fullName>
    </submittedName>
</protein>
<comment type="caution">
    <text evidence="1">The sequence shown here is derived from an EMBL/GenBank/DDBJ whole genome shotgun (WGS) entry which is preliminary data.</text>
</comment>
<organism evidence="1 2">
    <name type="scientific">Auriscalpium vulgare</name>
    <dbReference type="NCBI Taxonomy" id="40419"/>
    <lineage>
        <taxon>Eukaryota</taxon>
        <taxon>Fungi</taxon>
        <taxon>Dikarya</taxon>
        <taxon>Basidiomycota</taxon>
        <taxon>Agaricomycotina</taxon>
        <taxon>Agaricomycetes</taxon>
        <taxon>Russulales</taxon>
        <taxon>Auriscalpiaceae</taxon>
        <taxon>Auriscalpium</taxon>
    </lineage>
</organism>
<reference evidence="1" key="2">
    <citation type="journal article" date="2022" name="New Phytol.">
        <title>Evolutionary transition to the ectomycorrhizal habit in the genomes of a hyperdiverse lineage of mushroom-forming fungi.</title>
        <authorList>
            <person name="Looney B."/>
            <person name="Miyauchi S."/>
            <person name="Morin E."/>
            <person name="Drula E."/>
            <person name="Courty P.E."/>
            <person name="Kohler A."/>
            <person name="Kuo A."/>
            <person name="LaButti K."/>
            <person name="Pangilinan J."/>
            <person name="Lipzen A."/>
            <person name="Riley R."/>
            <person name="Andreopoulos W."/>
            <person name="He G."/>
            <person name="Johnson J."/>
            <person name="Nolan M."/>
            <person name="Tritt A."/>
            <person name="Barry K.W."/>
            <person name="Grigoriev I.V."/>
            <person name="Nagy L.G."/>
            <person name="Hibbett D."/>
            <person name="Henrissat B."/>
            <person name="Matheny P.B."/>
            <person name="Labbe J."/>
            <person name="Martin F.M."/>
        </authorList>
    </citation>
    <scope>NUCLEOTIDE SEQUENCE</scope>
    <source>
        <strain evidence="1">FP105234-sp</strain>
    </source>
</reference>
<keyword evidence="2" id="KW-1185">Reference proteome</keyword>
<proteinExistence type="predicted"/>
<accession>A0ACB8RK30</accession>
<dbReference type="EMBL" id="MU275989">
    <property type="protein sequence ID" value="KAI0044262.1"/>
    <property type="molecule type" value="Genomic_DNA"/>
</dbReference>
<reference evidence="1" key="1">
    <citation type="submission" date="2021-02" db="EMBL/GenBank/DDBJ databases">
        <authorList>
            <consortium name="DOE Joint Genome Institute"/>
            <person name="Ahrendt S."/>
            <person name="Looney B.P."/>
            <person name="Miyauchi S."/>
            <person name="Morin E."/>
            <person name="Drula E."/>
            <person name="Courty P.E."/>
            <person name="Chicoki N."/>
            <person name="Fauchery L."/>
            <person name="Kohler A."/>
            <person name="Kuo A."/>
            <person name="Labutti K."/>
            <person name="Pangilinan J."/>
            <person name="Lipzen A."/>
            <person name="Riley R."/>
            <person name="Andreopoulos W."/>
            <person name="He G."/>
            <person name="Johnson J."/>
            <person name="Barry K.W."/>
            <person name="Grigoriev I.V."/>
            <person name="Nagy L."/>
            <person name="Hibbett D."/>
            <person name="Henrissat B."/>
            <person name="Matheny P.B."/>
            <person name="Labbe J."/>
            <person name="Martin F."/>
        </authorList>
    </citation>
    <scope>NUCLEOTIDE SEQUENCE</scope>
    <source>
        <strain evidence="1">FP105234-sp</strain>
    </source>
</reference>